<keyword evidence="2" id="KW-1185">Reference proteome</keyword>
<name>A0A0C2REK1_9BACL</name>
<comment type="caution">
    <text evidence="1">The sequence shown here is derived from an EMBL/GenBank/DDBJ whole genome shotgun (WGS) entry which is preliminary data.</text>
</comment>
<dbReference type="PATRIC" id="fig|220754.4.peg.1279"/>
<sequence length="42" mass="5077">MFWHNLLHILDPIEKAIHPLFDGNKIMKRIHLYVLSFVYLLS</sequence>
<evidence type="ECO:0000313" key="1">
    <source>
        <dbReference type="EMBL" id="KIL48670.1"/>
    </source>
</evidence>
<reference evidence="1 2" key="1">
    <citation type="submission" date="2015-01" db="EMBL/GenBank/DDBJ databases">
        <title>Jeotgalibacillus campisalis genome sequencing.</title>
        <authorList>
            <person name="Goh K.M."/>
            <person name="Chan K.-G."/>
            <person name="Yaakop A.S."/>
            <person name="Ee R."/>
            <person name="Gan H.M."/>
            <person name="Chan C.S."/>
        </authorList>
    </citation>
    <scope>NUCLEOTIDE SEQUENCE [LARGE SCALE GENOMIC DNA]</scope>
    <source>
        <strain evidence="1 2">SF-57</strain>
    </source>
</reference>
<organism evidence="1 2">
    <name type="scientific">Jeotgalibacillus campisalis</name>
    <dbReference type="NCBI Taxonomy" id="220754"/>
    <lineage>
        <taxon>Bacteria</taxon>
        <taxon>Bacillati</taxon>
        <taxon>Bacillota</taxon>
        <taxon>Bacilli</taxon>
        <taxon>Bacillales</taxon>
        <taxon>Caryophanaceae</taxon>
        <taxon>Jeotgalibacillus</taxon>
    </lineage>
</organism>
<protein>
    <submittedName>
        <fullName evidence="1">Uncharacterized protein</fullName>
    </submittedName>
</protein>
<dbReference type="EMBL" id="JXRR01000011">
    <property type="protein sequence ID" value="KIL48670.1"/>
    <property type="molecule type" value="Genomic_DNA"/>
</dbReference>
<dbReference type="AlphaFoldDB" id="A0A0C2REK1"/>
<proteinExistence type="predicted"/>
<accession>A0A0C2REK1</accession>
<dbReference type="Proteomes" id="UP000031972">
    <property type="component" value="Unassembled WGS sequence"/>
</dbReference>
<evidence type="ECO:0000313" key="2">
    <source>
        <dbReference type="Proteomes" id="UP000031972"/>
    </source>
</evidence>
<gene>
    <name evidence="1" type="ORF">KR50_12550</name>
</gene>